<proteinExistence type="predicted"/>
<protein>
    <submittedName>
        <fullName evidence="1">Uncharacterized protein</fullName>
    </submittedName>
</protein>
<sequence length="248" mass="28465">MPILPTLENMPAASGTLPSSPSALFKEGTDVHVRCSQSHGGGTLLRANLCKFDDNHIVHNTTDFPFKVDIVVKRRSSCSTCKDHIYDHRTTQTFWIPYDTIFSDDASNITSKIICLMNVPFSLEKKQSIISSEIMNFARSMKNCPSNEDHWYMSLGITKVTYLPHMEFMNMYNTMGEYLNLNTWRKTQGVLDSRIAAFQLQNKIEIKKMRFGASEFKDSSLLDICWICRDEFLEDIYMNQKGAKRTDI</sequence>
<dbReference type="EMBL" id="JACEIK010007247">
    <property type="protein sequence ID" value="MCE3049941.1"/>
    <property type="molecule type" value="Genomic_DNA"/>
</dbReference>
<gene>
    <name evidence="1" type="ORF">HAX54_046157</name>
</gene>
<accession>A0ABS8WGJ9</accession>
<evidence type="ECO:0000313" key="2">
    <source>
        <dbReference type="Proteomes" id="UP000823775"/>
    </source>
</evidence>
<dbReference type="Proteomes" id="UP000823775">
    <property type="component" value="Unassembled WGS sequence"/>
</dbReference>
<keyword evidence="2" id="KW-1185">Reference proteome</keyword>
<comment type="caution">
    <text evidence="1">The sequence shown here is derived from an EMBL/GenBank/DDBJ whole genome shotgun (WGS) entry which is preliminary data.</text>
</comment>
<name>A0ABS8WGJ9_DATST</name>
<reference evidence="1 2" key="1">
    <citation type="journal article" date="2021" name="BMC Genomics">
        <title>Datura genome reveals duplications of psychoactive alkaloid biosynthetic genes and high mutation rate following tissue culture.</title>
        <authorList>
            <person name="Rajewski A."/>
            <person name="Carter-House D."/>
            <person name="Stajich J."/>
            <person name="Litt A."/>
        </authorList>
    </citation>
    <scope>NUCLEOTIDE SEQUENCE [LARGE SCALE GENOMIC DNA]</scope>
    <source>
        <strain evidence="1">AR-01</strain>
    </source>
</reference>
<evidence type="ECO:0000313" key="1">
    <source>
        <dbReference type="EMBL" id="MCE3049941.1"/>
    </source>
</evidence>
<organism evidence="1 2">
    <name type="scientific">Datura stramonium</name>
    <name type="common">Jimsonweed</name>
    <name type="synonym">Common thornapple</name>
    <dbReference type="NCBI Taxonomy" id="4076"/>
    <lineage>
        <taxon>Eukaryota</taxon>
        <taxon>Viridiplantae</taxon>
        <taxon>Streptophyta</taxon>
        <taxon>Embryophyta</taxon>
        <taxon>Tracheophyta</taxon>
        <taxon>Spermatophyta</taxon>
        <taxon>Magnoliopsida</taxon>
        <taxon>eudicotyledons</taxon>
        <taxon>Gunneridae</taxon>
        <taxon>Pentapetalae</taxon>
        <taxon>asterids</taxon>
        <taxon>lamiids</taxon>
        <taxon>Solanales</taxon>
        <taxon>Solanaceae</taxon>
        <taxon>Solanoideae</taxon>
        <taxon>Datureae</taxon>
        <taxon>Datura</taxon>
    </lineage>
</organism>